<protein>
    <submittedName>
        <fullName evidence="2">Uncharacterized protein</fullName>
    </submittedName>
</protein>
<feature type="region of interest" description="Disordered" evidence="1">
    <location>
        <begin position="1"/>
        <end position="71"/>
    </location>
</feature>
<evidence type="ECO:0000313" key="3">
    <source>
        <dbReference type="Proteomes" id="UP000029121"/>
    </source>
</evidence>
<dbReference type="AlphaFoldDB" id="R0HTL4"/>
<dbReference type="EMBL" id="KB870807">
    <property type="protein sequence ID" value="EOA33174.1"/>
    <property type="molecule type" value="Genomic_DNA"/>
</dbReference>
<reference evidence="3" key="1">
    <citation type="journal article" date="2013" name="Nat. Genet.">
        <title>The Capsella rubella genome and the genomic consequences of rapid mating system evolution.</title>
        <authorList>
            <person name="Slotte T."/>
            <person name="Hazzouri K.M."/>
            <person name="Agren J.A."/>
            <person name="Koenig D."/>
            <person name="Maumus F."/>
            <person name="Guo Y.L."/>
            <person name="Steige K."/>
            <person name="Platts A.E."/>
            <person name="Escobar J.S."/>
            <person name="Newman L.K."/>
            <person name="Wang W."/>
            <person name="Mandakova T."/>
            <person name="Vello E."/>
            <person name="Smith L.M."/>
            <person name="Henz S.R."/>
            <person name="Steffen J."/>
            <person name="Takuno S."/>
            <person name="Brandvain Y."/>
            <person name="Coop G."/>
            <person name="Andolfatto P."/>
            <person name="Hu T.T."/>
            <person name="Blanchette M."/>
            <person name="Clark R.M."/>
            <person name="Quesneville H."/>
            <person name="Nordborg M."/>
            <person name="Gaut B.S."/>
            <person name="Lysak M.A."/>
            <person name="Jenkins J."/>
            <person name="Grimwood J."/>
            <person name="Chapman J."/>
            <person name="Prochnik S."/>
            <person name="Shu S."/>
            <person name="Rokhsar D."/>
            <person name="Schmutz J."/>
            <person name="Weigel D."/>
            <person name="Wright S.I."/>
        </authorList>
    </citation>
    <scope>NUCLEOTIDE SEQUENCE [LARGE SCALE GENOMIC DNA]</scope>
    <source>
        <strain evidence="3">cv. Monte Gargano</strain>
    </source>
</reference>
<feature type="non-terminal residue" evidence="2">
    <location>
        <position position="1"/>
    </location>
</feature>
<organism evidence="2 3">
    <name type="scientific">Capsella rubella</name>
    <dbReference type="NCBI Taxonomy" id="81985"/>
    <lineage>
        <taxon>Eukaryota</taxon>
        <taxon>Viridiplantae</taxon>
        <taxon>Streptophyta</taxon>
        <taxon>Embryophyta</taxon>
        <taxon>Tracheophyta</taxon>
        <taxon>Spermatophyta</taxon>
        <taxon>Magnoliopsida</taxon>
        <taxon>eudicotyledons</taxon>
        <taxon>Gunneridae</taxon>
        <taxon>Pentapetalae</taxon>
        <taxon>rosids</taxon>
        <taxon>malvids</taxon>
        <taxon>Brassicales</taxon>
        <taxon>Brassicaceae</taxon>
        <taxon>Camelineae</taxon>
        <taxon>Capsella</taxon>
    </lineage>
</organism>
<proteinExistence type="predicted"/>
<evidence type="ECO:0000256" key="1">
    <source>
        <dbReference type="SAM" id="MobiDB-lite"/>
    </source>
</evidence>
<sequence length="71" mass="7390">PSHSPTPISQPEVEAPEQSVSTPSLSPPSSIPSPDVTAPPSENNDGGDDFILPPNIGHQYASPPPPMFQGY</sequence>
<accession>R0HTL4</accession>
<gene>
    <name evidence="2" type="ORF">CARUB_v100151921mg</name>
</gene>
<evidence type="ECO:0000313" key="2">
    <source>
        <dbReference type="EMBL" id="EOA33174.1"/>
    </source>
</evidence>
<dbReference type="Proteomes" id="UP000029121">
    <property type="component" value="Unassembled WGS sequence"/>
</dbReference>
<keyword evidence="3" id="KW-1185">Reference proteome</keyword>
<feature type="compositionally biased region" description="Pro residues" evidence="1">
    <location>
        <begin position="62"/>
        <end position="71"/>
    </location>
</feature>
<name>R0HTL4_9BRAS</name>